<dbReference type="SUPFAM" id="SSF53098">
    <property type="entry name" value="Ribonuclease H-like"/>
    <property type="match status" value="1"/>
</dbReference>
<evidence type="ECO:0000313" key="2">
    <source>
        <dbReference type="Proteomes" id="UP000186469"/>
    </source>
</evidence>
<name>A0A1M7TL42_9BACT</name>
<protein>
    <submittedName>
        <fullName evidence="1">Uncharacterized protein</fullName>
    </submittedName>
</protein>
<accession>A0A1M7TL42</accession>
<keyword evidence="2" id="KW-1185">Reference proteome</keyword>
<organism evidence="1 2">
    <name type="scientific">Desulfovibrio litoralis DSM 11393</name>
    <dbReference type="NCBI Taxonomy" id="1121455"/>
    <lineage>
        <taxon>Bacteria</taxon>
        <taxon>Pseudomonadati</taxon>
        <taxon>Thermodesulfobacteriota</taxon>
        <taxon>Desulfovibrionia</taxon>
        <taxon>Desulfovibrionales</taxon>
        <taxon>Desulfovibrionaceae</taxon>
        <taxon>Desulfovibrio</taxon>
    </lineage>
</organism>
<dbReference type="OrthoDB" id="6687915at2"/>
<dbReference type="InterPro" id="IPR012337">
    <property type="entry name" value="RNaseH-like_sf"/>
</dbReference>
<dbReference type="GO" id="GO:0003676">
    <property type="term" value="F:nucleic acid binding"/>
    <property type="evidence" value="ECO:0007669"/>
    <property type="project" value="InterPro"/>
</dbReference>
<evidence type="ECO:0000313" key="1">
    <source>
        <dbReference type="EMBL" id="SHN71452.1"/>
    </source>
</evidence>
<dbReference type="InterPro" id="IPR036397">
    <property type="entry name" value="RNaseH_sf"/>
</dbReference>
<dbReference type="Proteomes" id="UP000186469">
    <property type="component" value="Unassembled WGS sequence"/>
</dbReference>
<reference evidence="1 2" key="1">
    <citation type="submission" date="2016-12" db="EMBL/GenBank/DDBJ databases">
        <authorList>
            <person name="Song W.-J."/>
            <person name="Kurnit D.M."/>
        </authorList>
    </citation>
    <scope>NUCLEOTIDE SEQUENCE [LARGE SCALE GENOMIC DNA]</scope>
    <source>
        <strain evidence="1 2">DSM 11393</strain>
    </source>
</reference>
<dbReference type="STRING" id="1121455.SAMN02745728_02189"/>
<dbReference type="RefSeq" id="WP_072697865.1">
    <property type="nucleotide sequence ID" value="NZ_FRDI01000015.1"/>
</dbReference>
<dbReference type="EMBL" id="FRDI01000015">
    <property type="protein sequence ID" value="SHN71452.1"/>
    <property type="molecule type" value="Genomic_DNA"/>
</dbReference>
<proteinExistence type="predicted"/>
<gene>
    <name evidence="1" type="ORF">SAMN02745728_02189</name>
</gene>
<dbReference type="Gene3D" id="3.30.420.10">
    <property type="entry name" value="Ribonuclease H-like superfamily/Ribonuclease H"/>
    <property type="match status" value="1"/>
</dbReference>
<sequence>MKEISIFFDTEFSDFENSELISLGAISADGKSEFYAEINNIPENCSEFVKERVLPLLHGNGISKTELAKRFLAWLESFDSNIELCSDSHYDRNMIANLCGGFPLPLSNGAKSSWFPLPHIITDNPHNALEDAKLLRKYFAPHFLLDDD</sequence>
<dbReference type="AlphaFoldDB" id="A0A1M7TL42"/>